<protein>
    <submittedName>
        <fullName evidence="1">Uncharacterized protein</fullName>
    </submittedName>
</protein>
<proteinExistence type="predicted"/>
<dbReference type="Proteomes" id="UP000238312">
    <property type="component" value="Unassembled WGS sequence"/>
</dbReference>
<reference evidence="1 2" key="1">
    <citation type="submission" date="2018-03" db="EMBL/GenBank/DDBJ databases">
        <title>Genomic Encyclopedia of Type Strains, Phase III (KMG-III): the genomes of soil and plant-associated and newly described type strains.</title>
        <authorList>
            <person name="Whitman W."/>
        </authorList>
    </citation>
    <scope>NUCLEOTIDE SEQUENCE [LARGE SCALE GENOMIC DNA]</scope>
    <source>
        <strain evidence="1 2">CGMCC 4.7104</strain>
    </source>
</reference>
<name>A0A2T0LVV1_9ACTN</name>
<dbReference type="EMBL" id="PVNG01000041">
    <property type="protein sequence ID" value="PRX48065.1"/>
    <property type="molecule type" value="Genomic_DNA"/>
</dbReference>
<accession>A0A2T0LVV1</accession>
<sequence length="87" mass="9534">MAPGDDIVPAVSNTLAGHTAPVAVTRHHVLLIPDRIQFLSGITQLGGFFHLDAAARRRAMACNGARNQVGFARYVENRWWARYGHAP</sequence>
<keyword evidence="2" id="KW-1185">Reference proteome</keyword>
<evidence type="ECO:0000313" key="2">
    <source>
        <dbReference type="Proteomes" id="UP000238312"/>
    </source>
</evidence>
<organism evidence="1 2">
    <name type="scientific">Nonomuraea fuscirosea</name>
    <dbReference type="NCBI Taxonomy" id="1291556"/>
    <lineage>
        <taxon>Bacteria</taxon>
        <taxon>Bacillati</taxon>
        <taxon>Actinomycetota</taxon>
        <taxon>Actinomycetes</taxon>
        <taxon>Streptosporangiales</taxon>
        <taxon>Streptosporangiaceae</taxon>
        <taxon>Nonomuraea</taxon>
    </lineage>
</organism>
<dbReference type="AlphaFoldDB" id="A0A2T0LVV1"/>
<gene>
    <name evidence="1" type="ORF">B0I32_14121</name>
</gene>
<comment type="caution">
    <text evidence="1">The sequence shown here is derived from an EMBL/GenBank/DDBJ whole genome shotgun (WGS) entry which is preliminary data.</text>
</comment>
<evidence type="ECO:0000313" key="1">
    <source>
        <dbReference type="EMBL" id="PRX48065.1"/>
    </source>
</evidence>